<dbReference type="Proteomes" id="UP000769780">
    <property type="component" value="Unassembled WGS sequence"/>
</dbReference>
<dbReference type="RefSeq" id="WP_221873750.1">
    <property type="nucleotide sequence ID" value="NZ_JACWFH010000012.1"/>
</dbReference>
<gene>
    <name evidence="3" type="ORF">H0185_12125</name>
</gene>
<feature type="transmembrane region" description="Helical" evidence="1">
    <location>
        <begin position="6"/>
        <end position="23"/>
    </location>
</feature>
<keyword evidence="1" id="KW-0812">Transmembrane</keyword>
<dbReference type="Gene3D" id="2.40.128.690">
    <property type="entry name" value="YycH protein, domain 3-like"/>
    <property type="match status" value="1"/>
</dbReference>
<sequence>MDWSRIKTIFIISFLLLDIYLIFQFMNTRSEAKLEFIEEASFEERLKNNDIIYNEPSQELKKERYISVKPKIFTKKDLAANQILKSSPDEEGSSTIIGQLDKPIKITDKFNPEEFATAVNAYVQYGEKYRFWKIDNTTRTITFYQLYEGKMMYNNLNGKLTFFIDENNEVMLFEQTYIEEVEELSDEQEILTALAAVEVLFTKGYLKPKSEITKVELGYSTLIQQVLAPTWRIVINGEENLFVHGFEGQVIEFKNDENNITE</sequence>
<evidence type="ECO:0000256" key="1">
    <source>
        <dbReference type="SAM" id="Phobius"/>
    </source>
</evidence>
<proteinExistence type="predicted"/>
<feature type="domain" description="Regulatory protein YycH-like" evidence="2">
    <location>
        <begin position="40"/>
        <end position="242"/>
    </location>
</feature>
<keyword evidence="1" id="KW-1133">Transmembrane helix</keyword>
<organism evidence="3 4">
    <name type="scientific">Mesobacillus maritimus</name>
    <dbReference type="NCBI Taxonomy" id="1643336"/>
    <lineage>
        <taxon>Bacteria</taxon>
        <taxon>Bacillati</taxon>
        <taxon>Bacillota</taxon>
        <taxon>Bacilli</taxon>
        <taxon>Bacillales</taxon>
        <taxon>Bacillaceae</taxon>
        <taxon>Mesobacillus</taxon>
    </lineage>
</organism>
<accession>A0ABS7K5Q7</accession>
<name>A0ABS7K5Q7_9BACI</name>
<dbReference type="EMBL" id="JACWFH010000012">
    <property type="protein sequence ID" value="MBY0097544.1"/>
    <property type="molecule type" value="Genomic_DNA"/>
</dbReference>
<evidence type="ECO:0000313" key="4">
    <source>
        <dbReference type="Proteomes" id="UP000769780"/>
    </source>
</evidence>
<keyword evidence="1" id="KW-0472">Membrane</keyword>
<keyword evidence="4" id="KW-1185">Reference proteome</keyword>
<reference evidence="3 4" key="1">
    <citation type="submission" date="2020-07" db="EMBL/GenBank/DDBJ databases">
        <title>Fungal Genomes of the International Space Station.</title>
        <authorList>
            <person name="Seuylemezian A."/>
            <person name="Singh N.K."/>
            <person name="Wood J."/>
            <person name="Venkateswaran K."/>
        </authorList>
    </citation>
    <scope>NUCLEOTIDE SEQUENCE [LARGE SCALE GENOMIC DNA]</scope>
    <source>
        <strain evidence="3 4">PL-B2</strain>
    </source>
</reference>
<evidence type="ECO:0000313" key="3">
    <source>
        <dbReference type="EMBL" id="MBY0097544.1"/>
    </source>
</evidence>
<evidence type="ECO:0000259" key="2">
    <source>
        <dbReference type="Pfam" id="PF09648"/>
    </source>
</evidence>
<comment type="caution">
    <text evidence="3">The sequence shown here is derived from an EMBL/GenBank/DDBJ whole genome shotgun (WGS) entry which is preliminary data.</text>
</comment>
<dbReference type="InterPro" id="IPR018604">
    <property type="entry name" value="YycI-like"/>
</dbReference>
<dbReference type="Pfam" id="PF09648">
    <property type="entry name" value="YycI"/>
    <property type="match status" value="1"/>
</dbReference>
<protein>
    <submittedName>
        <fullName evidence="3">Two-component system regulatory protein YycI</fullName>
    </submittedName>
</protein>